<dbReference type="EMBL" id="JAADJZ010000002">
    <property type="protein sequence ID" value="KAF2877068.1"/>
    <property type="molecule type" value="Genomic_DNA"/>
</dbReference>
<evidence type="ECO:0000256" key="1">
    <source>
        <dbReference type="SAM" id="MobiDB-lite"/>
    </source>
</evidence>
<evidence type="ECO:0000313" key="3">
    <source>
        <dbReference type="Proteomes" id="UP000481861"/>
    </source>
</evidence>
<name>A0A7C8IE43_9PLEO</name>
<reference evidence="2 3" key="1">
    <citation type="submission" date="2020-01" db="EMBL/GenBank/DDBJ databases">
        <authorList>
            <consortium name="DOE Joint Genome Institute"/>
            <person name="Haridas S."/>
            <person name="Albert R."/>
            <person name="Binder M."/>
            <person name="Bloem J."/>
            <person name="Labutti K."/>
            <person name="Salamov A."/>
            <person name="Andreopoulos B."/>
            <person name="Baker S.E."/>
            <person name="Barry K."/>
            <person name="Bills G."/>
            <person name="Bluhm B.H."/>
            <person name="Cannon C."/>
            <person name="Castanera R."/>
            <person name="Culley D.E."/>
            <person name="Daum C."/>
            <person name="Ezra D."/>
            <person name="Gonzalez J.B."/>
            <person name="Henrissat B."/>
            <person name="Kuo A."/>
            <person name="Liang C."/>
            <person name="Lipzen A."/>
            <person name="Lutzoni F."/>
            <person name="Magnuson J."/>
            <person name="Mondo S."/>
            <person name="Nolan M."/>
            <person name="Ohm R."/>
            <person name="Pangilinan J."/>
            <person name="Park H.-J.H."/>
            <person name="Ramirez L."/>
            <person name="Alfaro M."/>
            <person name="Sun H."/>
            <person name="Tritt A."/>
            <person name="Yoshinaga Y."/>
            <person name="Zwiers L.-H.L."/>
            <person name="Turgeon B.G."/>
            <person name="Goodwin S.B."/>
            <person name="Spatafora J.W."/>
            <person name="Crous P.W."/>
            <person name="Grigoriev I.V."/>
        </authorList>
    </citation>
    <scope>NUCLEOTIDE SEQUENCE [LARGE SCALE GENOMIC DNA]</scope>
    <source>
        <strain evidence="2 3">CBS 611.86</strain>
    </source>
</reference>
<feature type="region of interest" description="Disordered" evidence="1">
    <location>
        <begin position="105"/>
        <end position="194"/>
    </location>
</feature>
<evidence type="ECO:0000313" key="2">
    <source>
        <dbReference type="EMBL" id="KAF2877068.1"/>
    </source>
</evidence>
<organism evidence="2 3">
    <name type="scientific">Massariosphaeria phaeospora</name>
    <dbReference type="NCBI Taxonomy" id="100035"/>
    <lineage>
        <taxon>Eukaryota</taxon>
        <taxon>Fungi</taxon>
        <taxon>Dikarya</taxon>
        <taxon>Ascomycota</taxon>
        <taxon>Pezizomycotina</taxon>
        <taxon>Dothideomycetes</taxon>
        <taxon>Pleosporomycetidae</taxon>
        <taxon>Pleosporales</taxon>
        <taxon>Pleosporales incertae sedis</taxon>
        <taxon>Massariosphaeria</taxon>
    </lineage>
</organism>
<gene>
    <name evidence="2" type="ORF">BDV95DRAFT_643873</name>
</gene>
<dbReference type="AlphaFoldDB" id="A0A7C8IE43"/>
<sequence>MVEPLQTQTAYGAALGALLSHVFTKIANGSVAALRAFVEKWKKKDEETAAAAAERVVGERERAVAEEEREVAVKKRLVAGQRQAEEVMGVREAAVARREAAAAYTYGPGTPHPRQSGLGPPPKQGFGGGANRVILIPSHPILDVDNTPASRSTALKSPDRQHSSVPIDNTQASRSTALNSPDREHSSVSPINNN</sequence>
<accession>A0A7C8IE43</accession>
<protein>
    <submittedName>
        <fullName evidence="2">Uncharacterized protein</fullName>
    </submittedName>
</protein>
<feature type="compositionally biased region" description="Polar residues" evidence="1">
    <location>
        <begin position="163"/>
        <end position="179"/>
    </location>
</feature>
<dbReference type="Proteomes" id="UP000481861">
    <property type="component" value="Unassembled WGS sequence"/>
</dbReference>
<comment type="caution">
    <text evidence="2">The sequence shown here is derived from an EMBL/GenBank/DDBJ whole genome shotgun (WGS) entry which is preliminary data.</text>
</comment>
<keyword evidence="3" id="KW-1185">Reference proteome</keyword>
<proteinExistence type="predicted"/>